<feature type="region of interest" description="Disordered" evidence="1">
    <location>
        <begin position="85"/>
        <end position="121"/>
    </location>
</feature>
<accession>A0A166L094</accession>
<sequence length="132" mass="14605">MGATFSSASYDVFDAVWGCGGMGECRCGEIDHHRGRASGNVTVVHRRFVRRAGDLRRRYSSVFPGRSRMFKVLISVSLSIEPAPGTSKPIRIAHHKAKPNDKDGPHEGTSARRSFGSRDGPVGFRRMREWCG</sequence>
<evidence type="ECO:0000313" key="2">
    <source>
        <dbReference type="EMBL" id="KZP22435.1"/>
    </source>
</evidence>
<dbReference type="EMBL" id="KV417539">
    <property type="protein sequence ID" value="KZP22435.1"/>
    <property type="molecule type" value="Genomic_DNA"/>
</dbReference>
<keyword evidence="3" id="KW-1185">Reference proteome</keyword>
<proteinExistence type="predicted"/>
<reference evidence="2 3" key="1">
    <citation type="journal article" date="2016" name="Mol. Biol. Evol.">
        <title>Comparative Genomics of Early-Diverging Mushroom-Forming Fungi Provides Insights into the Origins of Lignocellulose Decay Capabilities.</title>
        <authorList>
            <person name="Nagy L.G."/>
            <person name="Riley R."/>
            <person name="Tritt A."/>
            <person name="Adam C."/>
            <person name="Daum C."/>
            <person name="Floudas D."/>
            <person name="Sun H."/>
            <person name="Yadav J.S."/>
            <person name="Pangilinan J."/>
            <person name="Larsson K.H."/>
            <person name="Matsuura K."/>
            <person name="Barry K."/>
            <person name="Labutti K."/>
            <person name="Kuo R."/>
            <person name="Ohm R.A."/>
            <person name="Bhattacharya S.S."/>
            <person name="Shirouzu T."/>
            <person name="Yoshinaga Y."/>
            <person name="Martin F.M."/>
            <person name="Grigoriev I.V."/>
            <person name="Hibbett D.S."/>
        </authorList>
    </citation>
    <scope>NUCLEOTIDE SEQUENCE [LARGE SCALE GENOMIC DNA]</scope>
    <source>
        <strain evidence="2 3">CBS 109695</strain>
    </source>
</reference>
<dbReference type="Proteomes" id="UP000076532">
    <property type="component" value="Unassembled WGS sequence"/>
</dbReference>
<feature type="compositionally biased region" description="Basic and acidic residues" evidence="1">
    <location>
        <begin position="98"/>
        <end position="110"/>
    </location>
</feature>
<protein>
    <submittedName>
        <fullName evidence="2">Uncharacterized protein</fullName>
    </submittedName>
</protein>
<gene>
    <name evidence="2" type="ORF">FIBSPDRAFT_482736</name>
</gene>
<evidence type="ECO:0000256" key="1">
    <source>
        <dbReference type="SAM" id="MobiDB-lite"/>
    </source>
</evidence>
<organism evidence="2 3">
    <name type="scientific">Athelia psychrophila</name>
    <dbReference type="NCBI Taxonomy" id="1759441"/>
    <lineage>
        <taxon>Eukaryota</taxon>
        <taxon>Fungi</taxon>
        <taxon>Dikarya</taxon>
        <taxon>Basidiomycota</taxon>
        <taxon>Agaricomycotina</taxon>
        <taxon>Agaricomycetes</taxon>
        <taxon>Agaricomycetidae</taxon>
        <taxon>Atheliales</taxon>
        <taxon>Atheliaceae</taxon>
        <taxon>Athelia</taxon>
    </lineage>
</organism>
<name>A0A166L094_9AGAM</name>
<dbReference type="AlphaFoldDB" id="A0A166L094"/>
<evidence type="ECO:0000313" key="3">
    <source>
        <dbReference type="Proteomes" id="UP000076532"/>
    </source>
</evidence>